<proteinExistence type="predicted"/>
<feature type="compositionally biased region" description="Acidic residues" evidence="2">
    <location>
        <begin position="257"/>
        <end position="269"/>
    </location>
</feature>
<reference evidence="4" key="1">
    <citation type="journal article" date="2017" name="bioRxiv">
        <title>Comparative analysis of the genomes of Stylophora pistillata and Acropora digitifera provides evidence for extensive differences between species of corals.</title>
        <authorList>
            <person name="Voolstra C.R."/>
            <person name="Li Y."/>
            <person name="Liew Y.J."/>
            <person name="Baumgarten S."/>
            <person name="Zoccola D."/>
            <person name="Flot J.-F."/>
            <person name="Tambutte S."/>
            <person name="Allemand D."/>
            <person name="Aranda M."/>
        </authorList>
    </citation>
    <scope>NUCLEOTIDE SEQUENCE [LARGE SCALE GENOMIC DNA]</scope>
</reference>
<sequence>MAHLPKFSPFLEEDFNEMMDLAEEHVSETDSDEEERAVGVEGVEEKTEKKTKSKRKRRQAGDRSGRQMVLRKINEEKKMRKNEEVISETSLELPRFAEAIAEARCDGGNSVLTNVFKVALLPRTIFNKAVRICQLYEDGELVPPSSSKQRMRKQLSGSSFSFLKGFDPLKNEDQCKIDNMLTSWLATNIRPGEKQGAVEKDGASPCLEAADGKKIIERLHREIKLLEKDLSAERLKLEQFQREVVILKERLSLPEDTPPEETPLEEISEVEPNQRKGQQSSETEDAAPPVKKPKYRGWAFVHEKNFVQKNIFEDTIVDSRLRKRN</sequence>
<accession>A0A2B4RV36</accession>
<feature type="coiled-coil region" evidence="1">
    <location>
        <begin position="209"/>
        <end position="250"/>
    </location>
</feature>
<evidence type="ECO:0000313" key="3">
    <source>
        <dbReference type="EMBL" id="PFX20115.1"/>
    </source>
</evidence>
<comment type="caution">
    <text evidence="3">The sequence shown here is derived from an EMBL/GenBank/DDBJ whole genome shotgun (WGS) entry which is preliminary data.</text>
</comment>
<evidence type="ECO:0000313" key="4">
    <source>
        <dbReference type="Proteomes" id="UP000225706"/>
    </source>
</evidence>
<keyword evidence="4" id="KW-1185">Reference proteome</keyword>
<dbReference type="EMBL" id="LSMT01000330">
    <property type="protein sequence ID" value="PFX20115.1"/>
    <property type="molecule type" value="Genomic_DNA"/>
</dbReference>
<evidence type="ECO:0000256" key="2">
    <source>
        <dbReference type="SAM" id="MobiDB-lite"/>
    </source>
</evidence>
<gene>
    <name evidence="3" type="ORF">AWC38_SpisGene15462</name>
</gene>
<feature type="region of interest" description="Disordered" evidence="2">
    <location>
        <begin position="18"/>
        <end position="67"/>
    </location>
</feature>
<dbReference type="AlphaFoldDB" id="A0A2B4RV36"/>
<organism evidence="3 4">
    <name type="scientific">Stylophora pistillata</name>
    <name type="common">Smooth cauliflower coral</name>
    <dbReference type="NCBI Taxonomy" id="50429"/>
    <lineage>
        <taxon>Eukaryota</taxon>
        <taxon>Metazoa</taxon>
        <taxon>Cnidaria</taxon>
        <taxon>Anthozoa</taxon>
        <taxon>Hexacorallia</taxon>
        <taxon>Scleractinia</taxon>
        <taxon>Astrocoeniina</taxon>
        <taxon>Pocilloporidae</taxon>
        <taxon>Stylophora</taxon>
    </lineage>
</organism>
<protein>
    <submittedName>
        <fullName evidence="3">Uncharacterized protein</fullName>
    </submittedName>
</protein>
<dbReference type="Proteomes" id="UP000225706">
    <property type="component" value="Unassembled WGS sequence"/>
</dbReference>
<evidence type="ECO:0000256" key="1">
    <source>
        <dbReference type="SAM" id="Coils"/>
    </source>
</evidence>
<keyword evidence="1" id="KW-0175">Coiled coil</keyword>
<feature type="region of interest" description="Disordered" evidence="2">
    <location>
        <begin position="253"/>
        <end position="291"/>
    </location>
</feature>
<name>A0A2B4RV36_STYPI</name>